<dbReference type="Pfam" id="PF02449">
    <property type="entry name" value="Glyco_hydro_42"/>
    <property type="match status" value="1"/>
</dbReference>
<dbReference type="EMBL" id="CP000909">
    <property type="protein sequence ID" value="ABY34181.1"/>
    <property type="molecule type" value="Genomic_DNA"/>
</dbReference>
<evidence type="ECO:0000256" key="1">
    <source>
        <dbReference type="ARBA" id="ARBA00022801"/>
    </source>
</evidence>
<dbReference type="InterPro" id="IPR017853">
    <property type="entry name" value="GH"/>
</dbReference>
<evidence type="ECO:0000259" key="4">
    <source>
        <dbReference type="Pfam" id="PF19190"/>
    </source>
</evidence>
<dbReference type="GO" id="GO:0004565">
    <property type="term" value="F:beta-galactosidase activity"/>
    <property type="evidence" value="ECO:0007669"/>
    <property type="project" value="InterPro"/>
</dbReference>
<dbReference type="CAZy" id="GH39">
    <property type="family name" value="Glycoside Hydrolase Family 39"/>
</dbReference>
<dbReference type="KEGG" id="cau:Caur_0949"/>
<reference evidence="6" key="1">
    <citation type="journal article" date="2011" name="BMC Genomics">
        <title>Complete genome sequence of the filamentous anoxygenic phototrophic bacterium Chloroflexus aurantiacus.</title>
        <authorList>
            <person name="Tang K.H."/>
            <person name="Barry K."/>
            <person name="Chertkov O."/>
            <person name="Dalin E."/>
            <person name="Han C.S."/>
            <person name="Hauser L.J."/>
            <person name="Honchak B.M."/>
            <person name="Karbach L.E."/>
            <person name="Land M.L."/>
            <person name="Lapidus A."/>
            <person name="Larimer F.W."/>
            <person name="Mikhailova N."/>
            <person name="Pitluck S."/>
            <person name="Pierson B.K."/>
            <person name="Blankenship R.E."/>
        </authorList>
    </citation>
    <scope>NUCLEOTIDE SEQUENCE [LARGE SCALE GENOMIC DNA]</scope>
    <source>
        <strain evidence="6">ATCC 29366 / DSM 635 / J-10-fl</strain>
    </source>
</reference>
<dbReference type="GO" id="GO:0004553">
    <property type="term" value="F:hydrolase activity, hydrolyzing O-glycosyl compounds"/>
    <property type="evidence" value="ECO:0000318"/>
    <property type="project" value="GO_Central"/>
</dbReference>
<proteinExistence type="predicted"/>
<dbReference type="STRING" id="324602.Caur_0949"/>
<dbReference type="PANTHER" id="PTHR12631:SF10">
    <property type="entry name" value="BETA-XYLOSIDASE-LIKE PROTEIN-RELATED"/>
    <property type="match status" value="1"/>
</dbReference>
<dbReference type="Pfam" id="PF19190">
    <property type="entry name" value="BACON_2"/>
    <property type="match status" value="1"/>
</dbReference>
<accession>A9WHR3</accession>
<feature type="domain" description="BACON" evidence="4">
    <location>
        <begin position="520"/>
        <end position="589"/>
    </location>
</feature>
<dbReference type="PANTHER" id="PTHR12631">
    <property type="entry name" value="ALPHA-L-IDURONIDASE"/>
    <property type="match status" value="1"/>
</dbReference>
<keyword evidence="2" id="KW-0326">Glycosidase</keyword>
<dbReference type="SUPFAM" id="SSF51445">
    <property type="entry name" value="(Trans)glycosidases"/>
    <property type="match status" value="1"/>
</dbReference>
<dbReference type="EnsemblBacteria" id="ABY34181">
    <property type="protein sequence ID" value="ABY34181"/>
    <property type="gene ID" value="Caur_0949"/>
</dbReference>
<dbReference type="Gene3D" id="3.20.20.80">
    <property type="entry name" value="Glycosidases"/>
    <property type="match status" value="1"/>
</dbReference>
<dbReference type="Proteomes" id="UP000002008">
    <property type="component" value="Chromosome"/>
</dbReference>
<dbReference type="InterPro" id="IPR051923">
    <property type="entry name" value="Glycosyl_Hydrolase_39"/>
</dbReference>
<dbReference type="InParanoid" id="A9WHR3"/>
<dbReference type="InterPro" id="IPR013529">
    <property type="entry name" value="Glyco_hydro_42_N"/>
</dbReference>
<dbReference type="Gene3D" id="2.60.40.10">
    <property type="entry name" value="Immunoglobulins"/>
    <property type="match status" value="1"/>
</dbReference>
<gene>
    <name evidence="5" type="ordered locus">Caur_0949</name>
</gene>
<evidence type="ECO:0008006" key="7">
    <source>
        <dbReference type="Google" id="ProtNLM"/>
    </source>
</evidence>
<organism evidence="5 6">
    <name type="scientific">Chloroflexus aurantiacus (strain ATCC 29366 / DSM 635 / J-10-fl)</name>
    <dbReference type="NCBI Taxonomy" id="324602"/>
    <lineage>
        <taxon>Bacteria</taxon>
        <taxon>Bacillati</taxon>
        <taxon>Chloroflexota</taxon>
        <taxon>Chloroflexia</taxon>
        <taxon>Chloroflexales</taxon>
        <taxon>Chloroflexineae</taxon>
        <taxon>Chloroflexaceae</taxon>
        <taxon>Chloroflexus</taxon>
    </lineage>
</organism>
<dbReference type="eggNOG" id="COG1874">
    <property type="taxonomic scope" value="Bacteria"/>
</dbReference>
<dbReference type="GO" id="GO:0005975">
    <property type="term" value="P:carbohydrate metabolic process"/>
    <property type="evidence" value="ECO:0007669"/>
    <property type="project" value="InterPro"/>
</dbReference>
<evidence type="ECO:0000313" key="6">
    <source>
        <dbReference type="Proteomes" id="UP000002008"/>
    </source>
</evidence>
<keyword evidence="6" id="KW-1185">Reference proteome</keyword>
<dbReference type="GO" id="GO:0009341">
    <property type="term" value="C:beta-galactosidase complex"/>
    <property type="evidence" value="ECO:0007669"/>
    <property type="project" value="InterPro"/>
</dbReference>
<dbReference type="InterPro" id="IPR013783">
    <property type="entry name" value="Ig-like_fold"/>
</dbReference>
<keyword evidence="1" id="KW-0378">Hydrolase</keyword>
<feature type="domain" description="Glycoside hydrolase family 42 N-terminal" evidence="3">
    <location>
        <begin position="78"/>
        <end position="136"/>
    </location>
</feature>
<dbReference type="HOGENOM" id="CLU_466747_0_0_0"/>
<protein>
    <recommendedName>
        <fullName evidence="7">Glycoside hydrolase family 5 domain-containing protein</fullName>
    </recommendedName>
</protein>
<dbReference type="InterPro" id="IPR024361">
    <property type="entry name" value="BACON"/>
</dbReference>
<dbReference type="PATRIC" id="fig|324602.8.peg.1084"/>
<name>A9WHR3_CHLAA</name>
<evidence type="ECO:0000313" key="5">
    <source>
        <dbReference type="EMBL" id="ABY34181.1"/>
    </source>
</evidence>
<evidence type="ECO:0000259" key="3">
    <source>
        <dbReference type="Pfam" id="PF02449"/>
    </source>
</evidence>
<dbReference type="AlphaFoldDB" id="A9WHR3"/>
<evidence type="ECO:0000256" key="2">
    <source>
        <dbReference type="ARBA" id="ARBA00023295"/>
    </source>
</evidence>
<sequence>MLRCRHGNEGGYLETAMERYARNLLICWIISSLFLTTLPATLVAAPGQPSRLGTLGMNTYFSGLERLPQNRNDDLGALINTTRDLGVSWVREEISWANLEPAKGAFSWSLMDTALSQTANAGFGIIGMLLTTPTWARVGDCASRITRNGGSQNYWCPPANPQDFADFVVAAVERYDGDGINDAPGSPRVAAWQIWNEPNNWATWPGEANEYGALLAAGYAAAKAADPTAIVATGGVYVFDGGTRTGGNRDGLEFLGAAFAAVPGAQNSFDALAIHPYMPDTAPDRAGLFGLVSLWGRIANTRGWLDARRGPQVPIWISELGWSTCTASSPVCKNEQDQANYLVRSHGIALALGVRHINWFQLEDKFDSPSTDLWGNAALLRNRDQGYSRKPAANAYATLATQLGAATFIGFGPLHNYTFQSNALTPAARYHLRFQTSTGALVDLLWTTGSAETGLVPLEAGRSAQLINRDGATLPLTITGGQAQIPLSGTPVYLRQDTPPQLAVVPATVTLLAQPTDPETTYALTIQNLGSTSIAWNASGGTGWLTLETTSGNGYRTELRYRVNPAGLTPGTYTTTITVNAGSAGSQSIPITLRVVTTIYRTYMPVIASGG</sequence>